<keyword evidence="3" id="KW-1185">Reference proteome</keyword>
<evidence type="ECO:0000256" key="1">
    <source>
        <dbReference type="SAM" id="MobiDB-lite"/>
    </source>
</evidence>
<organism evidence="2 3">
    <name type="scientific">Cytospora mali</name>
    <name type="common">Apple Valsa canker fungus</name>
    <name type="synonym">Valsa mali</name>
    <dbReference type="NCBI Taxonomy" id="578113"/>
    <lineage>
        <taxon>Eukaryota</taxon>
        <taxon>Fungi</taxon>
        <taxon>Dikarya</taxon>
        <taxon>Ascomycota</taxon>
        <taxon>Pezizomycotina</taxon>
        <taxon>Sordariomycetes</taxon>
        <taxon>Sordariomycetidae</taxon>
        <taxon>Diaporthales</taxon>
        <taxon>Cytosporaceae</taxon>
        <taxon>Cytospora</taxon>
    </lineage>
</organism>
<dbReference type="Proteomes" id="UP000078576">
    <property type="component" value="Unassembled WGS sequence"/>
</dbReference>
<feature type="region of interest" description="Disordered" evidence="1">
    <location>
        <begin position="1"/>
        <end position="20"/>
    </location>
</feature>
<sequence>MCFGPRFPRVQGASKSPPKVTVVRSAPSHDGTPIFAAYDVLKNTQNLDDDAQRPPFGLVIYDTTPDANPSRAERIARAVFDRTMTERRRSESDPDRIEVVVFPLRGTAQSSMRSTESPFAGRERAEACIRHYEQERASRLAIPDPADAKSWFLPERIYDSWYAWGIIVVDRLEERWEEALNYLENHPEEDSPIVTEYEAIRSPFGNLMEVYWQPREEVWERWEEPVTRESRVWLIRMKLERLGRGLGVEVLLQSVNGFYEHFLSEGILDRELEAARAK</sequence>
<evidence type="ECO:0000313" key="2">
    <source>
        <dbReference type="EMBL" id="KUI52924.1"/>
    </source>
</evidence>
<evidence type="ECO:0000313" key="3">
    <source>
        <dbReference type="Proteomes" id="UP000078576"/>
    </source>
</evidence>
<dbReference type="AlphaFoldDB" id="A0A194UMN7"/>
<proteinExistence type="predicted"/>
<accession>A0A194UMN7</accession>
<gene>
    <name evidence="2" type="ORF">VP1G_00445</name>
</gene>
<dbReference type="OrthoDB" id="5190067at2759"/>
<name>A0A194UMN7_CYTMA</name>
<reference evidence="3" key="1">
    <citation type="submission" date="2014-12" db="EMBL/GenBank/DDBJ databases">
        <title>Genome Sequence of Valsa Canker Pathogens Uncovers a Specific Adaption of Colonization on Woody Bark.</title>
        <authorList>
            <person name="Yin Z."/>
            <person name="Liu H."/>
            <person name="Gao X."/>
            <person name="Li Z."/>
            <person name="Song N."/>
            <person name="Ke X."/>
            <person name="Dai Q."/>
            <person name="Wu Y."/>
            <person name="Sun Y."/>
            <person name="Xu J.-R."/>
            <person name="Kang Z.K."/>
            <person name="Wang L."/>
            <person name="Huang L."/>
        </authorList>
    </citation>
    <scope>NUCLEOTIDE SEQUENCE [LARGE SCALE GENOMIC DNA]</scope>
    <source>
        <strain evidence="3">SXYL134</strain>
    </source>
</reference>
<protein>
    <submittedName>
        <fullName evidence="2">Uncharacterized protein</fullName>
    </submittedName>
</protein>
<dbReference type="EMBL" id="KN714667">
    <property type="protein sequence ID" value="KUI52924.1"/>
    <property type="molecule type" value="Genomic_DNA"/>
</dbReference>